<dbReference type="GO" id="GO:0008658">
    <property type="term" value="F:penicillin binding"/>
    <property type="evidence" value="ECO:0007669"/>
    <property type="project" value="InterPro"/>
</dbReference>
<reference evidence="2" key="2">
    <citation type="journal article" date="2021" name="Microbiome">
        <title>Successional dynamics and alternative stable states in a saline activated sludge microbial community over 9 years.</title>
        <authorList>
            <person name="Wang Y."/>
            <person name="Ye J."/>
            <person name="Ju F."/>
            <person name="Liu L."/>
            <person name="Boyd J.A."/>
            <person name="Deng Y."/>
            <person name="Parks D.H."/>
            <person name="Jiang X."/>
            <person name="Yin X."/>
            <person name="Woodcroft B.J."/>
            <person name="Tyson G.W."/>
            <person name="Hugenholtz P."/>
            <person name="Polz M.F."/>
            <person name="Zhang T."/>
        </authorList>
    </citation>
    <scope>NUCLEOTIDE SEQUENCE</scope>
    <source>
        <strain evidence="2">HKST-UBA10</strain>
    </source>
</reference>
<dbReference type="AlphaFoldDB" id="A0A955L3R6"/>
<keyword evidence="1" id="KW-0812">Transmembrane</keyword>
<evidence type="ECO:0008006" key="4">
    <source>
        <dbReference type="Google" id="ProtNLM"/>
    </source>
</evidence>
<accession>A0A955L3R6</accession>
<comment type="caution">
    <text evidence="2">The sequence shown here is derived from an EMBL/GenBank/DDBJ whole genome shotgun (WGS) entry which is preliminary data.</text>
</comment>
<sequence length="122" mass="14205">MNANSNFSLRKLNIVYVLIILAFISVCVFLFRWQYFEHDKFTALANQRGNERKILGLRGSILAEDGSYLAYSERVYNVYLSLKEVDDLNSKNLQDKFKLYDALANALKMKPEELEKIIDKSE</sequence>
<evidence type="ECO:0000313" key="3">
    <source>
        <dbReference type="Proteomes" id="UP000782843"/>
    </source>
</evidence>
<gene>
    <name evidence="2" type="ORF">KC660_03220</name>
</gene>
<dbReference type="SUPFAM" id="SSF56519">
    <property type="entry name" value="Penicillin binding protein dimerisation domain"/>
    <property type="match status" value="1"/>
</dbReference>
<protein>
    <recommendedName>
        <fullName evidence="4">Penicillin-binding protein dimerisation domain-containing protein</fullName>
    </recommendedName>
</protein>
<evidence type="ECO:0000313" key="2">
    <source>
        <dbReference type="EMBL" id="MCA9382390.1"/>
    </source>
</evidence>
<keyword evidence="1" id="KW-0472">Membrane</keyword>
<reference evidence="2" key="1">
    <citation type="submission" date="2020-04" db="EMBL/GenBank/DDBJ databases">
        <authorList>
            <person name="Zhang T."/>
        </authorList>
    </citation>
    <scope>NUCLEOTIDE SEQUENCE</scope>
    <source>
        <strain evidence="2">HKST-UBA10</strain>
    </source>
</reference>
<dbReference type="InterPro" id="IPR036138">
    <property type="entry name" value="PBP_dimer_sf"/>
</dbReference>
<dbReference type="Gene3D" id="3.90.1310.10">
    <property type="entry name" value="Penicillin-binding protein 2a (Domain 2)"/>
    <property type="match status" value="1"/>
</dbReference>
<keyword evidence="1" id="KW-1133">Transmembrane helix</keyword>
<evidence type="ECO:0000256" key="1">
    <source>
        <dbReference type="SAM" id="Phobius"/>
    </source>
</evidence>
<proteinExistence type="predicted"/>
<dbReference type="Proteomes" id="UP000782843">
    <property type="component" value="Unassembled WGS sequence"/>
</dbReference>
<dbReference type="EMBL" id="JAGQLG010000123">
    <property type="protein sequence ID" value="MCA9382390.1"/>
    <property type="molecule type" value="Genomic_DNA"/>
</dbReference>
<feature type="non-terminal residue" evidence="2">
    <location>
        <position position="122"/>
    </location>
</feature>
<name>A0A955L3R6_9BACT</name>
<feature type="transmembrane region" description="Helical" evidence="1">
    <location>
        <begin position="12"/>
        <end position="31"/>
    </location>
</feature>
<organism evidence="2 3">
    <name type="scientific">Candidatus Dojkabacteria bacterium</name>
    <dbReference type="NCBI Taxonomy" id="2099670"/>
    <lineage>
        <taxon>Bacteria</taxon>
        <taxon>Candidatus Dojkabacteria</taxon>
    </lineage>
</organism>